<dbReference type="InterPro" id="IPR001670">
    <property type="entry name" value="ADH_Fe/GldA"/>
</dbReference>
<evidence type="ECO:0000313" key="3">
    <source>
        <dbReference type="EMBL" id="XFO67819.1"/>
    </source>
</evidence>
<reference evidence="3" key="1">
    <citation type="submission" date="2024-05" db="EMBL/GenBank/DDBJ databases">
        <title>Isolation and characterization of Sporomusa carbonis sp. nov., a carboxydotrophic hydrogenogen in the genus of Sporomusa isolated from a charcoal burning pile.</title>
        <authorList>
            <person name="Boeer T."/>
            <person name="Rosenbaum F."/>
            <person name="Eysell L."/>
            <person name="Mueller V."/>
            <person name="Daniel R."/>
            <person name="Poehlein A."/>
        </authorList>
    </citation>
    <scope>NUCLEOTIDE SEQUENCE [LARGE SCALE GENOMIC DNA]</scope>
    <source>
        <strain evidence="3">DSM 10669</strain>
    </source>
</reference>
<dbReference type="RefSeq" id="WP_094605703.1">
    <property type="nucleotide sequence ID" value="NZ_CP155573.1"/>
</dbReference>
<dbReference type="Gene3D" id="3.40.50.1970">
    <property type="match status" value="1"/>
</dbReference>
<accession>A0ABZ3IQA0</accession>
<evidence type="ECO:0000313" key="4">
    <source>
        <dbReference type="Proteomes" id="UP000216752"/>
    </source>
</evidence>
<keyword evidence="1 3" id="KW-0560">Oxidoreductase</keyword>
<proteinExistence type="predicted"/>
<sequence length="120" mass="13200">MVFNVTVRHPFRIGEELKKYGKRVLMVYGGGSIKKTGLYDKVSQEIKKMGLELLELSGVDPNPRHVTVNQGAEICKKEQIDVLLAVGGGSVIDATKSLIYMAAGDICNNNIRRSFTGKVF</sequence>
<evidence type="ECO:0000256" key="1">
    <source>
        <dbReference type="ARBA" id="ARBA00023002"/>
    </source>
</evidence>
<dbReference type="EMBL" id="CP155573">
    <property type="protein sequence ID" value="XFO67819.1"/>
    <property type="molecule type" value="Genomic_DNA"/>
</dbReference>
<name>A0ABZ3IQA0_9FIRM</name>
<protein>
    <submittedName>
        <fullName evidence="3">Long-chain-alcohol dehydrogenase 2</fullName>
        <ecNumber evidence="3">1.1.1.192</ecNumber>
    </submittedName>
</protein>
<gene>
    <name evidence="3" type="primary">adh2</name>
    <name evidence="3" type="ORF">SPSIL_040380</name>
</gene>
<dbReference type="Pfam" id="PF00465">
    <property type="entry name" value="Fe-ADH"/>
    <property type="match status" value="1"/>
</dbReference>
<dbReference type="InterPro" id="IPR044731">
    <property type="entry name" value="BDH-like"/>
</dbReference>
<dbReference type="SUPFAM" id="SSF56796">
    <property type="entry name" value="Dehydroquinate synthase-like"/>
    <property type="match status" value="1"/>
</dbReference>
<dbReference type="GO" id="GO:0050060">
    <property type="term" value="F:long-chain-alcohol dehydrogenase activity"/>
    <property type="evidence" value="ECO:0007669"/>
    <property type="project" value="UniProtKB-EC"/>
</dbReference>
<dbReference type="Proteomes" id="UP000216752">
    <property type="component" value="Chromosome"/>
</dbReference>
<dbReference type="PANTHER" id="PTHR43633">
    <property type="entry name" value="ALCOHOL DEHYDROGENASE YQHD"/>
    <property type="match status" value="1"/>
</dbReference>
<dbReference type="EC" id="1.1.1.192" evidence="3"/>
<evidence type="ECO:0000259" key="2">
    <source>
        <dbReference type="Pfam" id="PF00465"/>
    </source>
</evidence>
<feature type="domain" description="Alcohol dehydrogenase iron-type/glycerol dehydrogenase GldA" evidence="2">
    <location>
        <begin position="12"/>
        <end position="103"/>
    </location>
</feature>
<organism evidence="3 4">
    <name type="scientific">Sporomusa silvacetica DSM 10669</name>
    <dbReference type="NCBI Taxonomy" id="1123289"/>
    <lineage>
        <taxon>Bacteria</taxon>
        <taxon>Bacillati</taxon>
        <taxon>Bacillota</taxon>
        <taxon>Negativicutes</taxon>
        <taxon>Selenomonadales</taxon>
        <taxon>Sporomusaceae</taxon>
        <taxon>Sporomusa</taxon>
    </lineage>
</organism>
<keyword evidence="4" id="KW-1185">Reference proteome</keyword>
<dbReference type="PANTHER" id="PTHR43633:SF1">
    <property type="entry name" value="ALCOHOL DEHYDROGENASE YQHD"/>
    <property type="match status" value="1"/>
</dbReference>